<evidence type="ECO:0000313" key="2">
    <source>
        <dbReference type="EMBL" id="PKW14589.1"/>
    </source>
</evidence>
<sequence>MKAWGRASADVVGGERFLPGFRLLWAGAGEACGARLAVGHPGGAWPCRRCRLRDHVHAERRCTVVSDSRWRGGSPAHEVRARALVKRATSPISAVNTAARGRPDPGDLLDRLLARVLRQFPGYQVGGSFDLEAERVDQPATAVDPRPVGTVERSFPSSARRRTPNRSLTGRCRACLASTGECHRIVGDPHHAELLTGHALPHDHRPVPVQIDPNELSAVMLRHRGLLRGDVRTRVSARDHEERRPRSFIASGPSSSCIPVRFLGLSMGPVTCPAGHLSSADGCPRLVLGALVAREFPGARPGRREAGRWWSSDAVLVAVRLS</sequence>
<dbReference type="EMBL" id="PJNB01000001">
    <property type="protein sequence ID" value="PKW14589.1"/>
    <property type="molecule type" value="Genomic_DNA"/>
</dbReference>
<feature type="region of interest" description="Disordered" evidence="1">
    <location>
        <begin position="140"/>
        <end position="165"/>
    </location>
</feature>
<accession>A0A2N3XVA6</accession>
<protein>
    <submittedName>
        <fullName evidence="2">Uncharacterized protein</fullName>
    </submittedName>
</protein>
<organism evidence="2 3">
    <name type="scientific">Saccharopolyspora spinosa</name>
    <dbReference type="NCBI Taxonomy" id="60894"/>
    <lineage>
        <taxon>Bacteria</taxon>
        <taxon>Bacillati</taxon>
        <taxon>Actinomycetota</taxon>
        <taxon>Actinomycetes</taxon>
        <taxon>Pseudonocardiales</taxon>
        <taxon>Pseudonocardiaceae</taxon>
        <taxon>Saccharopolyspora</taxon>
    </lineage>
</organism>
<comment type="caution">
    <text evidence="2">The sequence shown here is derived from an EMBL/GenBank/DDBJ whole genome shotgun (WGS) entry which is preliminary data.</text>
</comment>
<gene>
    <name evidence="2" type="ORF">A8926_2218</name>
</gene>
<proteinExistence type="predicted"/>
<evidence type="ECO:0000313" key="3">
    <source>
        <dbReference type="Proteomes" id="UP000233786"/>
    </source>
</evidence>
<dbReference type="Proteomes" id="UP000233786">
    <property type="component" value="Unassembled WGS sequence"/>
</dbReference>
<reference evidence="2" key="1">
    <citation type="submission" date="2017-12" db="EMBL/GenBank/DDBJ databases">
        <title>Sequencing the genomes of 1000 Actinobacteria strains.</title>
        <authorList>
            <person name="Klenk H.-P."/>
        </authorList>
    </citation>
    <scope>NUCLEOTIDE SEQUENCE [LARGE SCALE GENOMIC DNA]</scope>
    <source>
        <strain evidence="2">DSM 44228</strain>
    </source>
</reference>
<dbReference type="AlphaFoldDB" id="A0A2N3XVA6"/>
<name>A0A2N3XVA6_SACSN</name>
<evidence type="ECO:0000256" key="1">
    <source>
        <dbReference type="SAM" id="MobiDB-lite"/>
    </source>
</evidence>
<keyword evidence="3" id="KW-1185">Reference proteome</keyword>